<evidence type="ECO:0000313" key="2">
    <source>
        <dbReference type="Proteomes" id="UP001055868"/>
    </source>
</evidence>
<gene>
    <name evidence="1" type="ORF">M4486_01190</name>
</gene>
<protein>
    <recommendedName>
        <fullName evidence="3">WXG100 family type VII secretion target</fullName>
    </recommendedName>
</protein>
<evidence type="ECO:0008006" key="3">
    <source>
        <dbReference type="Google" id="ProtNLM"/>
    </source>
</evidence>
<dbReference type="Gene3D" id="1.10.287.1060">
    <property type="entry name" value="ESAT-6-like"/>
    <property type="match status" value="1"/>
</dbReference>
<dbReference type="InterPro" id="IPR036689">
    <property type="entry name" value="ESAT-6-like_sf"/>
</dbReference>
<dbReference type="RefSeq" id="WP_249479172.1">
    <property type="nucleotide sequence ID" value="NZ_CP097218.1"/>
</dbReference>
<proteinExistence type="predicted"/>
<accession>A0ABY4N993</accession>
<dbReference type="SUPFAM" id="SSF140453">
    <property type="entry name" value="EsxAB dimer-like"/>
    <property type="match status" value="1"/>
</dbReference>
<dbReference type="Proteomes" id="UP001055868">
    <property type="component" value="Chromosome"/>
</dbReference>
<keyword evidence="2" id="KW-1185">Reference proteome</keyword>
<dbReference type="EMBL" id="CP097218">
    <property type="protein sequence ID" value="UQN29993.1"/>
    <property type="molecule type" value="Genomic_DNA"/>
</dbReference>
<evidence type="ECO:0000313" key="1">
    <source>
        <dbReference type="EMBL" id="UQN29993.1"/>
    </source>
</evidence>
<organism evidence="1 2">
    <name type="scientific">Brachybacterium kimchii</name>
    <dbReference type="NCBI Taxonomy" id="2942909"/>
    <lineage>
        <taxon>Bacteria</taxon>
        <taxon>Bacillati</taxon>
        <taxon>Actinomycetota</taxon>
        <taxon>Actinomycetes</taxon>
        <taxon>Micrococcales</taxon>
        <taxon>Dermabacteraceae</taxon>
        <taxon>Brachybacterium</taxon>
    </lineage>
</organism>
<reference evidence="1" key="1">
    <citation type="submission" date="2022-05" db="EMBL/GenBank/DDBJ databases">
        <title>Genomic analysis of Brachybacterium sp. CBA3104.</title>
        <authorList>
            <person name="Roh S.W."/>
            <person name="Kim Y.B."/>
            <person name="Kim Y."/>
        </authorList>
    </citation>
    <scope>NUCLEOTIDE SEQUENCE</scope>
    <source>
        <strain evidence="1">CBA3104</strain>
    </source>
</reference>
<sequence>MTEKGMDVDQVLKMAKQLNSAAEDITTMQSDLTTGLEEVDWTGPDADDFRGSWESEMVPALKSIRTAVEQLGATAESNASEQTTVSSH</sequence>
<name>A0ABY4N993_9MICO</name>